<organism evidence="1">
    <name type="scientific">marine metagenome</name>
    <dbReference type="NCBI Taxonomy" id="408172"/>
    <lineage>
        <taxon>unclassified sequences</taxon>
        <taxon>metagenomes</taxon>
        <taxon>ecological metagenomes</taxon>
    </lineage>
</organism>
<dbReference type="InterPro" id="IPR009959">
    <property type="entry name" value="Cyclase_SnoaL-like"/>
</dbReference>
<dbReference type="InterPro" id="IPR032710">
    <property type="entry name" value="NTF2-like_dom_sf"/>
</dbReference>
<dbReference type="PANTHER" id="PTHR38436:SF1">
    <property type="entry name" value="ESTER CYCLASE"/>
    <property type="match status" value="1"/>
</dbReference>
<proteinExistence type="predicted"/>
<dbReference type="SUPFAM" id="SSF54427">
    <property type="entry name" value="NTF2-like"/>
    <property type="match status" value="2"/>
</dbReference>
<dbReference type="Pfam" id="PF07366">
    <property type="entry name" value="SnoaL"/>
    <property type="match status" value="2"/>
</dbReference>
<dbReference type="Gene3D" id="3.10.450.50">
    <property type="match status" value="2"/>
</dbReference>
<dbReference type="EMBL" id="UINC01037752">
    <property type="protein sequence ID" value="SVB33708.1"/>
    <property type="molecule type" value="Genomic_DNA"/>
</dbReference>
<dbReference type="PANTHER" id="PTHR38436">
    <property type="entry name" value="POLYKETIDE CYCLASE SNOAL-LIKE DOMAIN"/>
    <property type="match status" value="1"/>
</dbReference>
<dbReference type="GO" id="GO:0030638">
    <property type="term" value="P:polyketide metabolic process"/>
    <property type="evidence" value="ECO:0007669"/>
    <property type="project" value="InterPro"/>
</dbReference>
<protein>
    <recommendedName>
        <fullName evidence="2">SnoaL-like domain-containing protein</fullName>
    </recommendedName>
</protein>
<accession>A0A382D5J4</accession>
<reference evidence="1" key="1">
    <citation type="submission" date="2018-05" db="EMBL/GenBank/DDBJ databases">
        <authorList>
            <person name="Lanie J.A."/>
            <person name="Ng W.-L."/>
            <person name="Kazmierczak K.M."/>
            <person name="Andrzejewski T.M."/>
            <person name="Davidsen T.M."/>
            <person name="Wayne K.J."/>
            <person name="Tettelin H."/>
            <person name="Glass J.I."/>
            <person name="Rusch D."/>
            <person name="Podicherti R."/>
            <person name="Tsui H.-C.T."/>
            <person name="Winkler M.E."/>
        </authorList>
    </citation>
    <scope>NUCLEOTIDE SEQUENCE</scope>
</reference>
<evidence type="ECO:0000313" key="1">
    <source>
        <dbReference type="EMBL" id="SVB33708.1"/>
    </source>
</evidence>
<gene>
    <name evidence="1" type="ORF">METZ01_LOCUS186562</name>
</gene>
<sequence length="362" mass="41187">MLRIFFPIGKGVNLDRHTKNKELISALRMAMYDFSESSVRKVLDRLFISETVLRLCYPLGEKVGVDNFYMDVFAPLLWALPDLERRDTIVMAGPTQEGADWVGCCGYYTGTFSKAWLDIPPTGHQVAMRFHEFYRFEDDRVTEVQALWDIPEVMMQAGAWPMAPSLGREWHVPGPATQDGIIQGPYDESSSSATCQLIIDMLTAMQRHPSEGGPEVMEMKKFWHPKMNWYGPSGIGTGRGIEGFRNWHQIPFLAAMPDRGQFVDQITNHFFGDGDYVGVTGWPNMIQTMSDGGWMGIAPSGKRITLRSLDFWRLENGLIRENWVLVDLLDVYDQIGVDVFARIREFNKVRRGFDPETGVALK</sequence>
<dbReference type="AlphaFoldDB" id="A0A382D5J4"/>
<name>A0A382D5J4_9ZZZZ</name>
<evidence type="ECO:0008006" key="2">
    <source>
        <dbReference type="Google" id="ProtNLM"/>
    </source>
</evidence>